<sequence length="107" mass="11901">MSLNTDQRQALLISLLRQHLKGELSQGALLKQLRKDVLGFSQTRYAELVGISRRTLTDIEQNKGGQTQSVINKVFKPFGLQMGLIPIQPHIASYLLNEKAESAVTPT</sequence>
<proteinExistence type="predicted"/>
<comment type="caution">
    <text evidence="2">The sequence shown here is derived from an EMBL/GenBank/DDBJ whole genome shotgun (WGS) entry which is preliminary data.</text>
</comment>
<dbReference type="CDD" id="cd00093">
    <property type="entry name" value="HTH_XRE"/>
    <property type="match status" value="1"/>
</dbReference>
<dbReference type="Pfam" id="PF01381">
    <property type="entry name" value="HTH_3"/>
    <property type="match status" value="1"/>
</dbReference>
<feature type="domain" description="HTH cro/C1-type" evidence="1">
    <location>
        <begin position="30"/>
        <end position="85"/>
    </location>
</feature>
<dbReference type="AlphaFoldDB" id="A0A1T4QKY8"/>
<dbReference type="GO" id="GO:0003677">
    <property type="term" value="F:DNA binding"/>
    <property type="evidence" value="ECO:0007669"/>
    <property type="project" value="InterPro"/>
</dbReference>
<protein>
    <submittedName>
        <fullName evidence="2">Transcriptional regulator</fullName>
    </submittedName>
</protein>
<dbReference type="InterPro" id="IPR001387">
    <property type="entry name" value="Cro/C1-type_HTH"/>
</dbReference>
<dbReference type="EMBL" id="MTSM01000003">
    <property type="protein sequence ID" value="OPX56423.1"/>
    <property type="molecule type" value="Genomic_DNA"/>
</dbReference>
<organism evidence="2 3">
    <name type="scientific">Oceanospirillum multiglobuliferum</name>
    <dbReference type="NCBI Taxonomy" id="64969"/>
    <lineage>
        <taxon>Bacteria</taxon>
        <taxon>Pseudomonadati</taxon>
        <taxon>Pseudomonadota</taxon>
        <taxon>Gammaproteobacteria</taxon>
        <taxon>Oceanospirillales</taxon>
        <taxon>Oceanospirillaceae</taxon>
        <taxon>Oceanospirillum</taxon>
    </lineage>
</organism>
<accession>A0A1T4QKY8</accession>
<dbReference type="STRING" id="64969.SAMN02745127_01918"/>
<reference evidence="2 3" key="1">
    <citation type="submission" date="2017-01" db="EMBL/GenBank/DDBJ databases">
        <title>Genome Sequencing of a Marine Spirillum, Oceanospirillum multiglobuliferum ATCC 33336, from Japan.</title>
        <authorList>
            <person name="Carney J.G."/>
            <person name="Trachtenberg A.M."/>
            <person name="Rheaume B.A."/>
            <person name="Linnane J.D."/>
            <person name="Pitts N.L."/>
            <person name="Mykles D.L."/>
            <person name="Maclea K.S."/>
        </authorList>
    </citation>
    <scope>NUCLEOTIDE SEQUENCE [LARGE SCALE GENOMIC DNA]</scope>
    <source>
        <strain evidence="2 3">ATCC 33336</strain>
    </source>
</reference>
<gene>
    <name evidence="2" type="ORF">BTE48_03060</name>
</gene>
<name>A0A1T4QKY8_9GAMM</name>
<dbReference type="Gene3D" id="1.10.260.40">
    <property type="entry name" value="lambda repressor-like DNA-binding domains"/>
    <property type="match status" value="1"/>
</dbReference>
<dbReference type="InterPro" id="IPR010982">
    <property type="entry name" value="Lambda_DNA-bd_dom_sf"/>
</dbReference>
<dbReference type="RefSeq" id="WP_078745512.1">
    <property type="nucleotide sequence ID" value="NZ_FUXG01000012.1"/>
</dbReference>
<dbReference type="PROSITE" id="PS50943">
    <property type="entry name" value="HTH_CROC1"/>
    <property type="match status" value="1"/>
</dbReference>
<evidence type="ECO:0000313" key="2">
    <source>
        <dbReference type="EMBL" id="OPX56423.1"/>
    </source>
</evidence>
<evidence type="ECO:0000313" key="3">
    <source>
        <dbReference type="Proteomes" id="UP000191418"/>
    </source>
</evidence>
<evidence type="ECO:0000259" key="1">
    <source>
        <dbReference type="PROSITE" id="PS50943"/>
    </source>
</evidence>
<dbReference type="SUPFAM" id="SSF47413">
    <property type="entry name" value="lambda repressor-like DNA-binding domains"/>
    <property type="match status" value="1"/>
</dbReference>
<dbReference type="Proteomes" id="UP000191418">
    <property type="component" value="Unassembled WGS sequence"/>
</dbReference>
<dbReference type="OrthoDB" id="6240846at2"/>
<keyword evidence="3" id="KW-1185">Reference proteome</keyword>